<name>A0A0D2WRW4_CAPO3</name>
<feature type="compositionally biased region" description="Low complexity" evidence="6">
    <location>
        <begin position="1"/>
        <end position="15"/>
    </location>
</feature>
<dbReference type="InParanoid" id="A0A0D2WRW4"/>
<feature type="compositionally biased region" description="Low complexity" evidence="6">
    <location>
        <begin position="215"/>
        <end position="224"/>
    </location>
</feature>
<evidence type="ECO:0000256" key="5">
    <source>
        <dbReference type="RuleBase" id="RU362121"/>
    </source>
</evidence>
<dbReference type="GO" id="GO:0020037">
    <property type="term" value="F:heme binding"/>
    <property type="evidence" value="ECO:0007669"/>
    <property type="project" value="UniProtKB-UniRule"/>
</dbReference>
<evidence type="ECO:0000313" key="9">
    <source>
        <dbReference type="Proteomes" id="UP000008743"/>
    </source>
</evidence>
<dbReference type="PROSITE" id="PS00191">
    <property type="entry name" value="CYTOCHROME_B5_1"/>
    <property type="match status" value="1"/>
</dbReference>
<feature type="domain" description="Cytochrome b5 heme-binding" evidence="7">
    <location>
        <begin position="279"/>
        <end position="353"/>
    </location>
</feature>
<keyword evidence="3 5" id="KW-0408">Iron</keyword>
<evidence type="ECO:0000256" key="6">
    <source>
        <dbReference type="SAM" id="MobiDB-lite"/>
    </source>
</evidence>
<organism evidence="8 9">
    <name type="scientific">Capsaspora owczarzaki (strain ATCC 30864)</name>
    <dbReference type="NCBI Taxonomy" id="595528"/>
    <lineage>
        <taxon>Eukaryota</taxon>
        <taxon>Filasterea</taxon>
        <taxon>Capsaspora</taxon>
    </lineage>
</organism>
<feature type="compositionally biased region" description="Low complexity" evidence="6">
    <location>
        <begin position="61"/>
        <end position="104"/>
    </location>
</feature>
<comment type="similarity">
    <text evidence="4 5">Belongs to the cytochrome b5 family.</text>
</comment>
<accession>A0A0D2WRW4</accession>
<gene>
    <name evidence="8" type="ORF">CAOG_005367</name>
</gene>
<dbReference type="SMART" id="SM01117">
    <property type="entry name" value="Cyt-b5"/>
    <property type="match status" value="1"/>
</dbReference>
<evidence type="ECO:0000313" key="8">
    <source>
        <dbReference type="EMBL" id="KJE94785.1"/>
    </source>
</evidence>
<keyword evidence="9" id="KW-1185">Reference proteome</keyword>
<dbReference type="OMA" id="SCWLSAN"/>
<dbReference type="GO" id="GO:0016020">
    <property type="term" value="C:membrane"/>
    <property type="evidence" value="ECO:0007669"/>
    <property type="project" value="TreeGrafter"/>
</dbReference>
<keyword evidence="2 5" id="KW-0479">Metal-binding</keyword>
<dbReference type="SUPFAM" id="SSF55856">
    <property type="entry name" value="Cytochrome b5-like heme/steroid binding domain"/>
    <property type="match status" value="1"/>
</dbReference>
<evidence type="ECO:0000256" key="1">
    <source>
        <dbReference type="ARBA" id="ARBA00022617"/>
    </source>
</evidence>
<dbReference type="InterPro" id="IPR036400">
    <property type="entry name" value="Cyt_B5-like_heme/steroid_sf"/>
</dbReference>
<feature type="region of interest" description="Disordered" evidence="6">
    <location>
        <begin position="248"/>
        <end position="268"/>
    </location>
</feature>
<dbReference type="Pfam" id="PF00173">
    <property type="entry name" value="Cyt-b5"/>
    <property type="match status" value="1"/>
</dbReference>
<dbReference type="EMBL" id="KE346367">
    <property type="protein sequence ID" value="KJE94785.1"/>
    <property type="molecule type" value="Genomic_DNA"/>
</dbReference>
<dbReference type="FunFam" id="3.10.120.10:FF:000007">
    <property type="entry name" value="Sulfite oxidase, mitochondrial"/>
    <property type="match status" value="1"/>
</dbReference>
<dbReference type="eggNOG" id="KOG0537">
    <property type="taxonomic scope" value="Eukaryota"/>
</dbReference>
<evidence type="ECO:0000256" key="4">
    <source>
        <dbReference type="ARBA" id="ARBA00038168"/>
    </source>
</evidence>
<evidence type="ECO:0000259" key="7">
    <source>
        <dbReference type="PROSITE" id="PS50255"/>
    </source>
</evidence>
<proteinExistence type="inferred from homology"/>
<dbReference type="InterPro" id="IPR050668">
    <property type="entry name" value="Cytochrome_b5"/>
</dbReference>
<dbReference type="Proteomes" id="UP000008743">
    <property type="component" value="Unassembled WGS sequence"/>
</dbReference>
<keyword evidence="1 5" id="KW-0349">Heme</keyword>
<dbReference type="GO" id="GO:0046872">
    <property type="term" value="F:metal ion binding"/>
    <property type="evidence" value="ECO:0007669"/>
    <property type="project" value="UniProtKB-UniRule"/>
</dbReference>
<dbReference type="PROSITE" id="PS50255">
    <property type="entry name" value="CYTOCHROME_B5_2"/>
    <property type="match status" value="1"/>
</dbReference>
<feature type="compositionally biased region" description="Polar residues" evidence="6">
    <location>
        <begin position="248"/>
        <end position="263"/>
    </location>
</feature>
<evidence type="ECO:0000256" key="3">
    <source>
        <dbReference type="ARBA" id="ARBA00023004"/>
    </source>
</evidence>
<dbReference type="PANTHER" id="PTHR19359">
    <property type="entry name" value="CYTOCHROME B5"/>
    <property type="match status" value="1"/>
</dbReference>
<feature type="region of interest" description="Disordered" evidence="6">
    <location>
        <begin position="1"/>
        <end position="157"/>
    </location>
</feature>
<dbReference type="OrthoDB" id="260519at2759"/>
<evidence type="ECO:0000256" key="2">
    <source>
        <dbReference type="ARBA" id="ARBA00022723"/>
    </source>
</evidence>
<feature type="compositionally biased region" description="Low complexity" evidence="6">
    <location>
        <begin position="125"/>
        <end position="138"/>
    </location>
</feature>
<dbReference type="RefSeq" id="XP_004347052.1">
    <property type="nucleotide sequence ID" value="XM_004347002.2"/>
</dbReference>
<dbReference type="InterPro" id="IPR018506">
    <property type="entry name" value="Cyt_B5_heme-BS"/>
</dbReference>
<dbReference type="STRING" id="595528.A0A0D2WRW4"/>
<reference evidence="9" key="1">
    <citation type="submission" date="2011-02" db="EMBL/GenBank/DDBJ databases">
        <title>The Genome Sequence of Capsaspora owczarzaki ATCC 30864.</title>
        <authorList>
            <person name="Russ C."/>
            <person name="Cuomo C."/>
            <person name="Burger G."/>
            <person name="Gray M.W."/>
            <person name="Holland P.W.H."/>
            <person name="King N."/>
            <person name="Lang F.B.F."/>
            <person name="Roger A.J."/>
            <person name="Ruiz-Trillo I."/>
            <person name="Young S.K."/>
            <person name="Zeng Q."/>
            <person name="Gargeya S."/>
            <person name="Alvarado L."/>
            <person name="Berlin A."/>
            <person name="Chapman S.B."/>
            <person name="Chen Z."/>
            <person name="Freedman E."/>
            <person name="Gellesch M."/>
            <person name="Goldberg J."/>
            <person name="Griggs A."/>
            <person name="Gujja S."/>
            <person name="Heilman E."/>
            <person name="Heiman D."/>
            <person name="Howarth C."/>
            <person name="Mehta T."/>
            <person name="Neiman D."/>
            <person name="Pearson M."/>
            <person name="Roberts A."/>
            <person name="Saif S."/>
            <person name="Shea T."/>
            <person name="Shenoy N."/>
            <person name="Sisk P."/>
            <person name="Stolte C."/>
            <person name="Sykes S."/>
            <person name="White J."/>
            <person name="Yandava C."/>
            <person name="Haas B."/>
            <person name="Nusbaum C."/>
            <person name="Birren B."/>
        </authorList>
    </citation>
    <scope>NUCLEOTIDE SEQUENCE</scope>
    <source>
        <strain evidence="9">ATCC 30864</strain>
    </source>
</reference>
<dbReference type="Gene3D" id="3.10.120.10">
    <property type="entry name" value="Cytochrome b5-like heme/steroid binding domain"/>
    <property type="match status" value="1"/>
</dbReference>
<feature type="region of interest" description="Disordered" evidence="6">
    <location>
        <begin position="189"/>
        <end position="224"/>
    </location>
</feature>
<dbReference type="AlphaFoldDB" id="A0A0D2WRW4"/>
<sequence>MGDDVLLLPSSSSSPSHPPPARSLHLLAVETGGAGVLVSGAGAGEPSPHPLSFSAHHPPRSGSSASISSSSSSGISVSAASSSPSAGHSAAAGERRPSAAAAASTLSLDPSPRVARSRSDLSYQPPALALTPGGAPAAQSGGRGRTGTSPAAAPVNGTAFNWTTTASATTTVTTTTDDAADAGALVRRASQHAHPPRRSVSVATQTPSPPPSSPPLAAAAAAAATTGGASRDVGALSQPLSQTLLATSHHAPSTPATSSANNPPLQPLAPIEIWGRTPDGRYTRDQVAQHNSRESCWLVVRGVVYDVTDFLKFHPAGANAILRHAGQDATVDFDFHDGHSQKLWKKYIIGKLVASEQPSSCLIS</sequence>
<dbReference type="InterPro" id="IPR001199">
    <property type="entry name" value="Cyt_B5-like_heme/steroid-bd"/>
</dbReference>
<protein>
    <recommendedName>
        <fullName evidence="7">Cytochrome b5 heme-binding domain-containing protein</fullName>
    </recommendedName>
</protein>
<dbReference type="PRINTS" id="PR00363">
    <property type="entry name" value="CYTOCHROMEB5"/>
</dbReference>